<evidence type="ECO:0000256" key="1">
    <source>
        <dbReference type="SAM" id="Phobius"/>
    </source>
</evidence>
<dbReference type="EMBL" id="MHOL01000004">
    <property type="protein sequence ID" value="OGZ63275.1"/>
    <property type="molecule type" value="Genomic_DNA"/>
</dbReference>
<feature type="transmembrane region" description="Helical" evidence="1">
    <location>
        <begin position="47"/>
        <end position="68"/>
    </location>
</feature>
<accession>A0A1G2HLD1</accession>
<keyword evidence="1" id="KW-0472">Membrane</keyword>
<keyword evidence="1" id="KW-0812">Transmembrane</keyword>
<evidence type="ECO:0000313" key="3">
    <source>
        <dbReference type="Proteomes" id="UP000178991"/>
    </source>
</evidence>
<proteinExistence type="predicted"/>
<gene>
    <name evidence="2" type="ORF">A2639_02425</name>
</gene>
<comment type="caution">
    <text evidence="2">The sequence shown here is derived from an EMBL/GenBank/DDBJ whole genome shotgun (WGS) entry which is preliminary data.</text>
</comment>
<dbReference type="Pfam" id="PF18895">
    <property type="entry name" value="T4SS_pilin"/>
    <property type="match status" value="1"/>
</dbReference>
<sequence>MHKKLVTSSVFVILLALPFVVFAINISGTPGGGLSIVNIIDRAFSKLLWPLFAGFAVIMFIFAGFLFLSSKGDPAKITLARDSVTWGAIGVIVALISVSIPFIIKTALGV</sequence>
<dbReference type="InterPro" id="IPR043993">
    <property type="entry name" value="T4SS_pilin"/>
</dbReference>
<name>A0A1G2HLD1_9BACT</name>
<keyword evidence="1" id="KW-1133">Transmembrane helix</keyword>
<organism evidence="2 3">
    <name type="scientific">Candidatus Staskawiczbacteria bacterium RIFCSPHIGHO2_01_FULL_34_27</name>
    <dbReference type="NCBI Taxonomy" id="1802199"/>
    <lineage>
        <taxon>Bacteria</taxon>
        <taxon>Candidatus Staskawicziibacteriota</taxon>
    </lineage>
</organism>
<protein>
    <submittedName>
        <fullName evidence="2">Uncharacterized protein</fullName>
    </submittedName>
</protein>
<feature type="transmembrane region" description="Helical" evidence="1">
    <location>
        <begin position="84"/>
        <end position="104"/>
    </location>
</feature>
<dbReference type="AlphaFoldDB" id="A0A1G2HLD1"/>
<evidence type="ECO:0000313" key="2">
    <source>
        <dbReference type="EMBL" id="OGZ63275.1"/>
    </source>
</evidence>
<reference evidence="2 3" key="1">
    <citation type="journal article" date="2016" name="Nat. Commun.">
        <title>Thousands of microbial genomes shed light on interconnected biogeochemical processes in an aquifer system.</title>
        <authorList>
            <person name="Anantharaman K."/>
            <person name="Brown C.T."/>
            <person name="Hug L.A."/>
            <person name="Sharon I."/>
            <person name="Castelle C.J."/>
            <person name="Probst A.J."/>
            <person name="Thomas B.C."/>
            <person name="Singh A."/>
            <person name="Wilkins M.J."/>
            <person name="Karaoz U."/>
            <person name="Brodie E.L."/>
            <person name="Williams K.H."/>
            <person name="Hubbard S.S."/>
            <person name="Banfield J.F."/>
        </authorList>
    </citation>
    <scope>NUCLEOTIDE SEQUENCE [LARGE SCALE GENOMIC DNA]</scope>
</reference>
<dbReference type="Proteomes" id="UP000178991">
    <property type="component" value="Unassembled WGS sequence"/>
</dbReference>